<feature type="region of interest" description="Disordered" evidence="1">
    <location>
        <begin position="1"/>
        <end position="22"/>
    </location>
</feature>
<evidence type="ECO:0000256" key="1">
    <source>
        <dbReference type="SAM" id="MobiDB-lite"/>
    </source>
</evidence>
<name>A0AAV2ZKF4_9STRA</name>
<reference evidence="2" key="1">
    <citation type="submission" date="2022-11" db="EMBL/GenBank/DDBJ databases">
        <authorList>
            <person name="Morgan W.R."/>
            <person name="Tartar A."/>
        </authorList>
    </citation>
    <scope>NUCLEOTIDE SEQUENCE</scope>
    <source>
        <strain evidence="2">ARSEF 373</strain>
    </source>
</reference>
<evidence type="ECO:0000313" key="3">
    <source>
        <dbReference type="Proteomes" id="UP001146120"/>
    </source>
</evidence>
<feature type="compositionally biased region" description="Basic and acidic residues" evidence="1">
    <location>
        <begin position="179"/>
        <end position="209"/>
    </location>
</feature>
<feature type="compositionally biased region" description="Basic and acidic residues" evidence="1">
    <location>
        <begin position="10"/>
        <end position="19"/>
    </location>
</feature>
<organism evidence="2 3">
    <name type="scientific">Lagenidium giganteum</name>
    <dbReference type="NCBI Taxonomy" id="4803"/>
    <lineage>
        <taxon>Eukaryota</taxon>
        <taxon>Sar</taxon>
        <taxon>Stramenopiles</taxon>
        <taxon>Oomycota</taxon>
        <taxon>Peronosporomycetes</taxon>
        <taxon>Pythiales</taxon>
        <taxon>Pythiaceae</taxon>
    </lineage>
</organism>
<feature type="region of interest" description="Disordered" evidence="1">
    <location>
        <begin position="136"/>
        <end position="209"/>
    </location>
</feature>
<keyword evidence="3" id="KW-1185">Reference proteome</keyword>
<proteinExistence type="predicted"/>
<dbReference type="Proteomes" id="UP001146120">
    <property type="component" value="Unassembled WGS sequence"/>
</dbReference>
<sequence length="209" mass="23663">MASLSEEEQELIRKDREENPGCFYSTSLSQSCRSINGESKCEIIKKIFRQCPGKPKDLISNRQEVTEDEHAGADFAGDFFNRERMDSQRSEFGDGGFGFFDPFRRREDDFEAQRQEMLRPFESFFGGGFFGSGGGNLFEGMEDEFSRMPAPPRSNGPFSAPPHRSTPPSNPPHYSFHPSQDRSGDGRGKARGEEKKDIFEGYTGRVEEI</sequence>
<dbReference type="EMBL" id="DAKRPA010000004">
    <property type="protein sequence ID" value="DBA04938.1"/>
    <property type="molecule type" value="Genomic_DNA"/>
</dbReference>
<evidence type="ECO:0000313" key="2">
    <source>
        <dbReference type="EMBL" id="DBA04938.1"/>
    </source>
</evidence>
<comment type="caution">
    <text evidence="2">The sequence shown here is derived from an EMBL/GenBank/DDBJ whole genome shotgun (WGS) entry which is preliminary data.</text>
</comment>
<protein>
    <submittedName>
        <fullName evidence="2">Uncharacterized protein</fullName>
    </submittedName>
</protein>
<accession>A0AAV2ZKF4</accession>
<gene>
    <name evidence="2" type="ORF">N0F65_006940</name>
</gene>
<reference evidence="2" key="2">
    <citation type="journal article" date="2023" name="Microbiol Resour">
        <title>Decontamination and Annotation of the Draft Genome Sequence of the Oomycete Lagenidium giganteum ARSEF 373.</title>
        <authorList>
            <person name="Morgan W.R."/>
            <person name="Tartar A."/>
        </authorList>
    </citation>
    <scope>NUCLEOTIDE SEQUENCE</scope>
    <source>
        <strain evidence="2">ARSEF 373</strain>
    </source>
</reference>
<dbReference type="AlphaFoldDB" id="A0AAV2ZKF4"/>